<evidence type="ECO:0000256" key="6">
    <source>
        <dbReference type="ARBA" id="ARBA00023180"/>
    </source>
</evidence>
<reference evidence="9" key="1">
    <citation type="submission" date="2025-08" db="UniProtKB">
        <authorList>
            <consortium name="RefSeq"/>
        </authorList>
    </citation>
    <scope>IDENTIFICATION</scope>
    <source>
        <strain evidence="9">J_2021</strain>
        <tissue evidence="9">Erythrocytes</tissue>
    </source>
</reference>
<dbReference type="CTD" id="108703229"/>
<dbReference type="KEGG" id="xla:108703229"/>
<dbReference type="InterPro" id="IPR026664">
    <property type="entry name" value="Stereocilin-rel"/>
</dbReference>
<comment type="similarity">
    <text evidence="2">Belongs to the mesothelin family.</text>
</comment>
<dbReference type="InterPro" id="IPR010335">
    <property type="entry name" value="Mesothelin"/>
</dbReference>
<feature type="chain" id="PRO_5035320290" evidence="7">
    <location>
        <begin position="22"/>
        <end position="2052"/>
    </location>
</feature>
<evidence type="ECO:0000313" key="9">
    <source>
        <dbReference type="RefSeq" id="XP_018094799.1"/>
    </source>
</evidence>
<keyword evidence="5" id="KW-0472">Membrane</keyword>
<dbReference type="RefSeq" id="XP_018094799.1">
    <property type="nucleotide sequence ID" value="XM_018239310.2"/>
</dbReference>
<gene>
    <name evidence="9" type="primary">LOC108703229</name>
</gene>
<evidence type="ECO:0000256" key="1">
    <source>
        <dbReference type="ARBA" id="ARBA00004370"/>
    </source>
</evidence>
<comment type="subcellular location">
    <subcellularLocation>
        <location evidence="1">Membrane</location>
    </subcellularLocation>
</comment>
<organism evidence="8 9">
    <name type="scientific">Xenopus laevis</name>
    <name type="common">African clawed frog</name>
    <dbReference type="NCBI Taxonomy" id="8355"/>
    <lineage>
        <taxon>Eukaryota</taxon>
        <taxon>Metazoa</taxon>
        <taxon>Chordata</taxon>
        <taxon>Craniata</taxon>
        <taxon>Vertebrata</taxon>
        <taxon>Euteleostomi</taxon>
        <taxon>Amphibia</taxon>
        <taxon>Batrachia</taxon>
        <taxon>Anura</taxon>
        <taxon>Pipoidea</taxon>
        <taxon>Pipidae</taxon>
        <taxon>Xenopodinae</taxon>
        <taxon>Xenopus</taxon>
        <taxon>Xenopus</taxon>
    </lineage>
</organism>
<keyword evidence="4" id="KW-0130">Cell adhesion</keyword>
<dbReference type="OrthoDB" id="9329195at2759"/>
<protein>
    <submittedName>
        <fullName evidence="9">Uncharacterized protein LOC108703229 isoform X1</fullName>
    </submittedName>
</protein>
<dbReference type="PANTHER" id="PTHR23412">
    <property type="entry name" value="STEREOCILIN RELATED"/>
    <property type="match status" value="1"/>
</dbReference>
<dbReference type="GO" id="GO:0009986">
    <property type="term" value="C:cell surface"/>
    <property type="evidence" value="ECO:0000318"/>
    <property type="project" value="GO_Central"/>
</dbReference>
<keyword evidence="6" id="KW-0325">Glycoprotein</keyword>
<evidence type="ECO:0000313" key="8">
    <source>
        <dbReference type="Proteomes" id="UP000186698"/>
    </source>
</evidence>
<keyword evidence="3 7" id="KW-0732">Signal</keyword>
<evidence type="ECO:0000256" key="2">
    <source>
        <dbReference type="ARBA" id="ARBA00011016"/>
    </source>
</evidence>
<dbReference type="Pfam" id="PF06060">
    <property type="entry name" value="Mesothelin"/>
    <property type="match status" value="1"/>
</dbReference>
<name>A0A8J0U1B8_XENLA</name>
<dbReference type="GO" id="GO:0016020">
    <property type="term" value="C:membrane"/>
    <property type="evidence" value="ECO:0007669"/>
    <property type="project" value="UniProtKB-SubCell"/>
</dbReference>
<proteinExistence type="inferred from homology"/>
<sequence length="2052" mass="221720">MGVPLRSALLLTSLLVTVSVAANNICPPYSFNETVLCANANSTITNIADACEWTFEEYACTPEANLDEFTSDLLLNLTACPSSVMSNDSLYSILFFSKLNSSNADIMLSNLTGQFQNVSKEWKNFFLAGIWPSILQKVNSSNPAPQLIPIHVGPFLPYLSASMMQCLVDKKAPCENIQELVQGIGIEDPGMTITNGKELFPVLKSLLQNSSGNACSNNVNSSNWLAKYFGKFAQFADYKDFIDLNPNFNALDVLPSLTVPQIVNFCLQPNAVNNSNAAGQIMGILNSSADVQNFLTNLNLAANNMSSIPRPLAQGLINKTFQVLIPSLSPSNSSDWAGLFQDNLKFVLPEITTDQLKFLPSNFSCDSFQVVMKAMDSSSNQLKNVKPEDVYKAVIQPYLKNNGLSCSQNVNTSTWVTQNLGKFMQFAEYKDLLAFNAHFNALDVLSSLTVPQVVSFSLESNASSNTNAAGQIMALFPNAADVQNFLVTLNSAAALKNMSAIHGPLALDLINKTLQLLIPSLSPSNSSGWTGLFQDKLKFILPEITTDQLKLLPQTLSCDSFQSVIKAMDTAFNQLKNVKQEDVYKVVIQPYLKNNGSACSRNVNSSTWIKGNFGKYSQFAEYKDLVAFNPNFNGLDVLPSLTVTQIVNFCLQPNAVNNSNAAGQIMGILNSSADVQNFLTNLNLAANNMSSIPRPLAQGLINKTFQVLIPSLSPSNSSDWAGLFQDNLKFVLPEITTDQLKFLPSNFSCDSFQAVMKAMDSSFNQLKNVKQEDVYKVIIQPNLKNNGLSCSQNVNTSTWVTQNLGKFMQFAEYKDLLAFNAHFNALDVLSNLTVPQVVSFSLESNASSNTNAAGQIMALFPNAADVQNFLVTLNSAAALKNMSAIHGPLALDLINKTLQLLIPSLSPSNSSGWTGLFQDKLKFILPEITTDQLKLLPQTFSCDSFQSVIKAMDTSFSHLKNVKQEDVYKVVIQPYLKNNGSVCSKNVNSSTWINGNFGKYSQFAEYKDLVAFNPNFNGMDVLSSLTVPQVVSLSLESSAGSNPSAVGQIMALLQNTNNAYDFLAQISSAAASKNMTTVPIPLAQGLLNKTFQTLTPKINNFNSSDWSTLFNNLSLVLPEISQDQLSLIPQNISCDSFQVVTKRLNSVYQQMKPEKQQAAYGSFIKPYLKNNGQAPKCYNQSDPNSAGWLLDNMGFFFALSSQTDLLTFANQNTLQLFVNNPATSQFASQLNLDKDIAIFITTLMTSGGNTNFSSIPSNFLCFLTPQAFLNMNSADIFDISQKINKACAKNQTQGASAQTTEELQVSISLVSKLNNFTSSTLSDLGQTAVGLSTSQISSIKDSDLKGALSSLSSVSGWSSGQSKAIMNKLFQSGYQVTNLESLGSLVVGLPSKKLMDLDPGLIVNASKNSQFANQLSSAPSSLQTVFVAKILSADSKPENFVKMIPNAMAVLIPKSRLAFKPILDDINNKAWAPEQAAMFFDSVVPAQSVLSNISASVLQGYTCGSNNKMSPTQVQSLAKAMKINNAILSEDQLNCLAKPIVKISSDADMESYPREIYLFSSPPSNANTTACKAFYTNVGAANISILSADSKKQKNFLPKALSCLNVTGFALTSDQIQILGQLVCDLNGTYIENSDSSVINQLPQCTSLTDDQKTSIIKVISQGKSSYGQPSTWSKTTLKSLKGIMSFANNEILSNISNDVLVSWIKDTSDLKRSQLATIVKTLYPNRARRAAGCTTGQITADNIKDNSLPLTYPTEQLNACLNDTILKDFLQDLGNKPFTNGQLGVLKTRLDTLYPSGYPEEVIPNLGAIAGVCAEADIAKWNITSVDTLESLLKNDLSSNVVKAVIDKFISGNSLSTSALNVIGSPSICLLNSSQLNGITPSAIGDAKPLNVNPCNQTVKDQLYVKANTSFQSMISDSSAYFTLKKPYIGGAPATDLQYLASKSVSMDIGTFISLNVNSVLGLSVGDVKGLLGSNVADLKTQENNTVVNTWARSQSQSALDLLGIGLTGGRADATTSTTVSQTTKKVGSSAVAVALSHSLLITGLIAFLLS</sequence>
<feature type="signal peptide" evidence="7">
    <location>
        <begin position="1"/>
        <end position="21"/>
    </location>
</feature>
<evidence type="ECO:0000256" key="4">
    <source>
        <dbReference type="ARBA" id="ARBA00022889"/>
    </source>
</evidence>
<dbReference type="PANTHER" id="PTHR23412:SF6">
    <property type="entry name" value="MESOTHELIN"/>
    <property type="match status" value="1"/>
</dbReference>
<dbReference type="GeneID" id="108703229"/>
<evidence type="ECO:0000256" key="3">
    <source>
        <dbReference type="ARBA" id="ARBA00022729"/>
    </source>
</evidence>
<dbReference type="GO" id="GO:0007160">
    <property type="term" value="P:cell-matrix adhesion"/>
    <property type="evidence" value="ECO:0000318"/>
    <property type="project" value="GO_Central"/>
</dbReference>
<keyword evidence="8" id="KW-1185">Reference proteome</keyword>
<dbReference type="Proteomes" id="UP000186698">
    <property type="component" value="Chromosome 9_10S"/>
</dbReference>
<dbReference type="Gene3D" id="1.20.970.40">
    <property type="match status" value="1"/>
</dbReference>
<accession>A0A8J0U1B8</accession>
<evidence type="ECO:0000256" key="5">
    <source>
        <dbReference type="ARBA" id="ARBA00023136"/>
    </source>
</evidence>
<evidence type="ECO:0000256" key="7">
    <source>
        <dbReference type="SAM" id="SignalP"/>
    </source>
</evidence>